<accession>A0A1S8CQN2</accession>
<proteinExistence type="predicted"/>
<evidence type="ECO:0000259" key="2">
    <source>
        <dbReference type="SMART" id="SM00528"/>
    </source>
</evidence>
<evidence type="ECO:0000256" key="1">
    <source>
        <dbReference type="SAM" id="MobiDB-lite"/>
    </source>
</evidence>
<dbReference type="AlphaFoldDB" id="A0A1S8CQN2"/>
<comment type="caution">
    <text evidence="3">The sequence shown here is derived from an EMBL/GenBank/DDBJ whole genome shotgun (WGS) entry which is preliminary data.</text>
</comment>
<dbReference type="Gene3D" id="4.10.430.10">
    <property type="entry name" value="Histone-like protein H-NS, C-terminal domain"/>
    <property type="match status" value="1"/>
</dbReference>
<protein>
    <recommendedName>
        <fullName evidence="2">DNA-binding protein H-NS-like C-terminal domain-containing protein</fullName>
    </recommendedName>
</protein>
<sequence length="120" mass="13484">MGEGTNAIPAKELILGNLEQFTVEEIKQLSARANHVLIAKQSEVREQAYKECQAIASKVGLTLTELIKCVEEDKVKKKTVKPKYHNPNNPDEKWSGRGKRPTWLRLLIAAGAKIEDFEVN</sequence>
<dbReference type="EMBL" id="MLCN01000068">
    <property type="protein sequence ID" value="ONG37170.1"/>
    <property type="molecule type" value="Genomic_DNA"/>
</dbReference>
<dbReference type="Proteomes" id="UP000192132">
    <property type="component" value="Unassembled WGS sequence"/>
</dbReference>
<dbReference type="InterPro" id="IPR037150">
    <property type="entry name" value="H-NS_C_dom_sf"/>
</dbReference>
<dbReference type="GO" id="GO:0003677">
    <property type="term" value="F:DNA binding"/>
    <property type="evidence" value="ECO:0007669"/>
    <property type="project" value="InterPro"/>
</dbReference>
<evidence type="ECO:0000313" key="4">
    <source>
        <dbReference type="Proteomes" id="UP000192132"/>
    </source>
</evidence>
<keyword evidence="4" id="KW-1185">Reference proteome</keyword>
<organism evidence="3 4">
    <name type="scientific">Alkanindiges hydrocarboniclasticus</name>
    <dbReference type="NCBI Taxonomy" id="1907941"/>
    <lineage>
        <taxon>Bacteria</taxon>
        <taxon>Pseudomonadati</taxon>
        <taxon>Pseudomonadota</taxon>
        <taxon>Gammaproteobacteria</taxon>
        <taxon>Moraxellales</taxon>
        <taxon>Moraxellaceae</taxon>
        <taxon>Alkanindiges</taxon>
    </lineage>
</organism>
<dbReference type="SUPFAM" id="SSF81273">
    <property type="entry name" value="H-NS histone-like proteins"/>
    <property type="match status" value="1"/>
</dbReference>
<dbReference type="STRING" id="1907941.BKE30_15135"/>
<reference evidence="3 4" key="1">
    <citation type="submission" date="2016-10" db="EMBL/GenBank/DDBJ databases">
        <title>Draft Genome sequence of Alkanindiges sp. strain H1.</title>
        <authorList>
            <person name="Subhash Y."/>
            <person name="Lee S."/>
        </authorList>
    </citation>
    <scope>NUCLEOTIDE SEQUENCE [LARGE SCALE GENOMIC DNA]</scope>
    <source>
        <strain evidence="3 4">H1</strain>
    </source>
</reference>
<evidence type="ECO:0000313" key="3">
    <source>
        <dbReference type="EMBL" id="ONG37170.1"/>
    </source>
</evidence>
<feature type="region of interest" description="Disordered" evidence="1">
    <location>
        <begin position="78"/>
        <end position="97"/>
    </location>
</feature>
<dbReference type="InterPro" id="IPR027444">
    <property type="entry name" value="H-NS_C_dom"/>
</dbReference>
<dbReference type="SMART" id="SM00528">
    <property type="entry name" value="HNS"/>
    <property type="match status" value="1"/>
</dbReference>
<feature type="domain" description="DNA-binding protein H-NS-like C-terminal" evidence="2">
    <location>
        <begin position="74"/>
        <end position="119"/>
    </location>
</feature>
<name>A0A1S8CQN2_9GAMM</name>
<dbReference type="Pfam" id="PF00816">
    <property type="entry name" value="Histone_HNS"/>
    <property type="match status" value="1"/>
</dbReference>
<gene>
    <name evidence="3" type="ORF">BKE30_15135</name>
</gene>